<reference evidence="1" key="1">
    <citation type="submission" date="2022-06" db="EMBL/GenBank/DDBJ databases">
        <title>Complete genome sequence of Mycobacterium pseudoshottsii NJB1907-Z4.</title>
        <authorList>
            <person name="Komine T."/>
            <person name="Fukano H."/>
            <person name="Wada S."/>
        </authorList>
    </citation>
    <scope>NUCLEOTIDE SEQUENCE</scope>
    <source>
        <strain evidence="1">NJB1907-Z4</strain>
    </source>
</reference>
<accession>A0A9N7LY72</accession>
<keyword evidence="2" id="KW-1185">Reference proteome</keyword>
<proteinExistence type="predicted"/>
<dbReference type="Proteomes" id="UP001058626">
    <property type="component" value="Chromosome"/>
</dbReference>
<evidence type="ECO:0000313" key="2">
    <source>
        <dbReference type="Proteomes" id="UP001058626"/>
    </source>
</evidence>
<organism evidence="1 2">
    <name type="scientific">Mycobacterium pseudoshottsii</name>
    <dbReference type="NCBI Taxonomy" id="265949"/>
    <lineage>
        <taxon>Bacteria</taxon>
        <taxon>Bacillati</taxon>
        <taxon>Actinomycetota</taxon>
        <taxon>Actinomycetes</taxon>
        <taxon>Mycobacteriales</taxon>
        <taxon>Mycobacteriaceae</taxon>
        <taxon>Mycobacterium</taxon>
        <taxon>Mycobacterium ulcerans group</taxon>
    </lineage>
</organism>
<dbReference type="EMBL" id="AP026367">
    <property type="protein sequence ID" value="BDN84748.1"/>
    <property type="molecule type" value="Genomic_DNA"/>
</dbReference>
<evidence type="ECO:0000313" key="1">
    <source>
        <dbReference type="EMBL" id="BDN84748.1"/>
    </source>
</evidence>
<name>A0A9N7LY72_9MYCO</name>
<gene>
    <name evidence="1" type="ORF">NJB1907Z4_C49630</name>
</gene>
<protein>
    <submittedName>
        <fullName evidence="1">Uncharacterized protein</fullName>
    </submittedName>
</protein>
<dbReference type="AlphaFoldDB" id="A0A9N7LY72"/>
<sequence length="431" mass="46669">MAAQWSRFNGEKMGNEIELVTDGDGLAVIGNSADVERFLLDHGLDRAPSKVLDARRLSSFVGTGGTAMQVGSEVATNSGRWVKLTAESAQAVKQYGLMATETPGVSHAMIGKPGEIKQWLQIAQAPTKLLSGPLALSAVSTMIQQQAMQQQMDQIVEYLQEINEKVDDILRTQKDAALAEMIGVDLAIEEALAVRDQVGRVSEITWSKIQSGSFVLARTQAYAIRQFEAIAETLEKKADLGKIAKATKEAEPKVREWLAVIARCFQLHDGLAVLELDRVLDSAPEDLNSHRLGLIEARQKRLGLISSSTARLLTQMNETVRGANSKVLLNPRDAPAAVRSSNEIATDVVAFRDRLGIESGDAATDARRWRQAVGEALDKARATGTEGVATAKDKATDLADAAKDRAIDLTGAAKDKTAELKGVFQAFLRRR</sequence>